<keyword evidence="1" id="KW-0472">Membrane</keyword>
<evidence type="ECO:0000313" key="3">
    <source>
        <dbReference type="Proteomes" id="UP001396334"/>
    </source>
</evidence>
<dbReference type="Proteomes" id="UP001396334">
    <property type="component" value="Unassembled WGS sequence"/>
</dbReference>
<gene>
    <name evidence="2" type="ORF">V6N11_031717</name>
</gene>
<comment type="caution">
    <text evidence="2">The sequence shown here is derived from an EMBL/GenBank/DDBJ whole genome shotgun (WGS) entry which is preliminary data.</text>
</comment>
<proteinExistence type="predicted"/>
<protein>
    <submittedName>
        <fullName evidence="2">Uncharacterized protein</fullName>
    </submittedName>
</protein>
<accession>A0ABR2SZ78</accession>
<sequence length="151" mass="16839">MSFSLSFVLPKYVRKIIKDCCSTHVYEECVFILECGYRFSWMGLVNLDVTTKIEFEVNGESGLSLRVYSTDGYHGPSSFENYFALVKIVGSIAVLTYLADVLLCSDLRFGKGIVPRALGPSPIQCRLFPSVLGTLSQLYFMIGSTFVFLLA</sequence>
<keyword evidence="3" id="KW-1185">Reference proteome</keyword>
<dbReference type="EMBL" id="JBBPBN010000010">
    <property type="protein sequence ID" value="KAK9030289.1"/>
    <property type="molecule type" value="Genomic_DNA"/>
</dbReference>
<feature type="transmembrane region" description="Helical" evidence="1">
    <location>
        <begin position="125"/>
        <end position="150"/>
    </location>
</feature>
<organism evidence="2 3">
    <name type="scientific">Hibiscus sabdariffa</name>
    <name type="common">roselle</name>
    <dbReference type="NCBI Taxonomy" id="183260"/>
    <lineage>
        <taxon>Eukaryota</taxon>
        <taxon>Viridiplantae</taxon>
        <taxon>Streptophyta</taxon>
        <taxon>Embryophyta</taxon>
        <taxon>Tracheophyta</taxon>
        <taxon>Spermatophyta</taxon>
        <taxon>Magnoliopsida</taxon>
        <taxon>eudicotyledons</taxon>
        <taxon>Gunneridae</taxon>
        <taxon>Pentapetalae</taxon>
        <taxon>rosids</taxon>
        <taxon>malvids</taxon>
        <taxon>Malvales</taxon>
        <taxon>Malvaceae</taxon>
        <taxon>Malvoideae</taxon>
        <taxon>Hibiscus</taxon>
    </lineage>
</organism>
<evidence type="ECO:0000256" key="1">
    <source>
        <dbReference type="SAM" id="Phobius"/>
    </source>
</evidence>
<reference evidence="2 3" key="1">
    <citation type="journal article" date="2024" name="G3 (Bethesda)">
        <title>Genome assembly of Hibiscus sabdariffa L. provides insights into metabolisms of medicinal natural products.</title>
        <authorList>
            <person name="Kim T."/>
        </authorList>
    </citation>
    <scope>NUCLEOTIDE SEQUENCE [LARGE SCALE GENOMIC DNA]</scope>
    <source>
        <strain evidence="2">TK-2024</strain>
        <tissue evidence="2">Old leaves</tissue>
    </source>
</reference>
<evidence type="ECO:0000313" key="2">
    <source>
        <dbReference type="EMBL" id="KAK9030289.1"/>
    </source>
</evidence>
<keyword evidence="1" id="KW-0812">Transmembrane</keyword>
<name>A0ABR2SZ78_9ROSI</name>
<keyword evidence="1" id="KW-1133">Transmembrane helix</keyword>